<feature type="compositionally biased region" description="Low complexity" evidence="1">
    <location>
        <begin position="774"/>
        <end position="783"/>
    </location>
</feature>
<feature type="region of interest" description="Disordered" evidence="1">
    <location>
        <begin position="412"/>
        <end position="455"/>
    </location>
</feature>
<feature type="compositionally biased region" description="Basic and acidic residues" evidence="1">
    <location>
        <begin position="352"/>
        <end position="364"/>
    </location>
</feature>
<feature type="compositionally biased region" description="Polar residues" evidence="1">
    <location>
        <begin position="1134"/>
        <end position="1146"/>
    </location>
</feature>
<feature type="compositionally biased region" description="Low complexity" evidence="1">
    <location>
        <begin position="1204"/>
        <end position="1222"/>
    </location>
</feature>
<feature type="compositionally biased region" description="Low complexity" evidence="1">
    <location>
        <begin position="964"/>
        <end position="975"/>
    </location>
</feature>
<evidence type="ECO:0000256" key="1">
    <source>
        <dbReference type="SAM" id="MobiDB-lite"/>
    </source>
</evidence>
<gene>
    <name evidence="2" type="ORF">Hypma_010704</name>
</gene>
<dbReference type="OrthoDB" id="3237291at2759"/>
<feature type="compositionally biased region" description="Low complexity" evidence="1">
    <location>
        <begin position="90"/>
        <end position="103"/>
    </location>
</feature>
<feature type="compositionally biased region" description="Polar residues" evidence="1">
    <location>
        <begin position="104"/>
        <end position="113"/>
    </location>
</feature>
<feature type="compositionally biased region" description="Low complexity" evidence="1">
    <location>
        <begin position="793"/>
        <end position="816"/>
    </location>
</feature>
<feature type="region of interest" description="Disordered" evidence="1">
    <location>
        <begin position="328"/>
        <end position="382"/>
    </location>
</feature>
<feature type="region of interest" description="Disordered" evidence="1">
    <location>
        <begin position="659"/>
        <end position="678"/>
    </location>
</feature>
<feature type="region of interest" description="Disordered" evidence="1">
    <location>
        <begin position="749"/>
        <end position="976"/>
    </location>
</feature>
<dbReference type="InParanoid" id="A0A369JS81"/>
<evidence type="ECO:0000313" key="3">
    <source>
        <dbReference type="Proteomes" id="UP000076154"/>
    </source>
</evidence>
<feature type="region of interest" description="Disordered" evidence="1">
    <location>
        <begin position="690"/>
        <end position="728"/>
    </location>
</feature>
<feature type="compositionally biased region" description="Basic and acidic residues" evidence="1">
    <location>
        <begin position="757"/>
        <end position="773"/>
    </location>
</feature>
<feature type="compositionally biased region" description="Low complexity" evidence="1">
    <location>
        <begin position="917"/>
        <end position="931"/>
    </location>
</feature>
<comment type="caution">
    <text evidence="2">The sequence shown here is derived from an EMBL/GenBank/DDBJ whole genome shotgun (WGS) entry which is preliminary data.</text>
</comment>
<keyword evidence="3" id="KW-1185">Reference proteome</keyword>
<dbReference type="STRING" id="39966.A0A369JS81"/>
<protein>
    <submittedName>
        <fullName evidence="2">Uncharacterized protein</fullName>
    </submittedName>
</protein>
<reference evidence="2" key="1">
    <citation type="submission" date="2018-04" db="EMBL/GenBank/DDBJ databases">
        <title>Whole genome sequencing of Hypsizygus marmoreus.</title>
        <authorList>
            <person name="Choi I.-G."/>
            <person name="Min B."/>
            <person name="Kim J.-G."/>
            <person name="Kim S."/>
            <person name="Oh Y.-L."/>
            <person name="Kong W.-S."/>
            <person name="Park H."/>
            <person name="Jeong J."/>
            <person name="Song E.-S."/>
        </authorList>
    </citation>
    <scope>NUCLEOTIDE SEQUENCE [LARGE SCALE GENOMIC DNA]</scope>
    <source>
        <strain evidence="2">51987-8</strain>
    </source>
</reference>
<evidence type="ECO:0000313" key="2">
    <source>
        <dbReference type="EMBL" id="RDB22214.1"/>
    </source>
</evidence>
<sequence>MSMSNSLALGSNKEARMYHHINWTSYALQSSQTRDFQSLGNGIRVIATAIRMDWISSSAIYLLTGRRTNPKAQAPPVNLKERIAALQQRNVSPSNNSRPTSPSFGSQVPTPTSAGLRDKIARFERKGGVPVPRGSFGLGAPPLAENAPAKRRGELYGNRIPGAVRASGGGPPISRSGSPFDSSRSVSLSALDAADIEGEDLSPTDVALPLSPSSPFLGLSAEHVAAKAPMPRGTDFATALDLARKAEGVMEAVGRESSPPSPVVQSSLSTVTHEDQTNGVQADFPPAIVVSSDDKPSVVASEPAPLETVKEQKQDASLTLETLVLQEPASSQPAVETGFDSPGTLPTTSTPGHDEATLASKHQDISPLPTPNPTAASSDTPTIVESPTTIIEHNTPTASAPVVEAASTVGNVDAKSDDVRPITQPTQQPPTAAPVPPSSGVNEEPKPQTPAVVSEAQSPVGPFSLANAVFDLGKVVANIQDMFPGQISPIATPPPYRPLRMDPPVVQQEPARKPLTSGLKAKKSFPDLKLPLDNTGASVLEEDDEKVTVAQTAPIRQQQKSNVTAPKPTVKTASLTEETSEQFVFLNAPRSSNARPMSMIETSPGHLAVAHRITPITGRAVPMFLPGGGAKDFDHFPPTPENGETDFGTVSLHKASHSFSHTRSQTSIEQGSSGTTKVSTFSAVVHRKVTELPSTSSKSSLPAIYSKPPETPQTSRTKRSEIGEVPQSPGYGELAALLHEAALLEFSLEQGELPSEATRKEEADKRQKEKEAQEAASRAAKVAAAEEDKQKIEAAAAAKARTEQQQQQTESKSRSSFRMPMTRNKSSSHRRDTSTDSQTRSKSVLLPFRPTPGDTRQQTQTPTISERHSTPSITTAADTDASSQTSPKSPKQYFAGLRRLASTSRTSIQSGVHPRYSVSTSSEMSSEDSASIPTPPGALESGGSRSGSTTELGHWNGSGGIGWPSLSPKKSPGSLHRAATFADKMWNRGRTKSTVSTSSAYETIDRITKSAAAKSAAALIPPLDPISFTLQVPLEDETDLPSPPEELVSPRRSASLYVASTSQFPPVYSARPTSSVYTPLPSVSAKQYGQPQEPPSSIESVFAEKLVSPKFNERPAGAKDPLAIESLFSAKPTSPVYTPHHTSSNFRLDPAPTEAYTHPHHLSTRGAMKSEETITIVESPLAESLLPSPTPNGARPESWMSEDSSFSSISSIPSPIFDSFPSVPSPPPATGRYEKSSRPSLPLTPSFFEPAPLSSTAVGTEFLPAPSPFVRSATVGHMRSNEHRR</sequence>
<feature type="compositionally biased region" description="Low complexity" evidence="1">
    <location>
        <begin position="870"/>
        <end position="887"/>
    </location>
</feature>
<organism evidence="2 3">
    <name type="scientific">Hypsizygus marmoreus</name>
    <name type="common">White beech mushroom</name>
    <name type="synonym">Agaricus marmoreus</name>
    <dbReference type="NCBI Taxonomy" id="39966"/>
    <lineage>
        <taxon>Eukaryota</taxon>
        <taxon>Fungi</taxon>
        <taxon>Dikarya</taxon>
        <taxon>Basidiomycota</taxon>
        <taxon>Agaricomycotina</taxon>
        <taxon>Agaricomycetes</taxon>
        <taxon>Agaricomycetidae</taxon>
        <taxon>Agaricales</taxon>
        <taxon>Tricholomatineae</taxon>
        <taxon>Lyophyllaceae</taxon>
        <taxon>Hypsizygus</taxon>
    </lineage>
</organism>
<feature type="region of interest" description="Disordered" evidence="1">
    <location>
        <begin position="1134"/>
        <end position="1248"/>
    </location>
</feature>
<feature type="region of interest" description="Disordered" evidence="1">
    <location>
        <begin position="89"/>
        <end position="114"/>
    </location>
</feature>
<dbReference type="Proteomes" id="UP000076154">
    <property type="component" value="Unassembled WGS sequence"/>
</dbReference>
<dbReference type="EMBL" id="LUEZ02000052">
    <property type="protein sequence ID" value="RDB22214.1"/>
    <property type="molecule type" value="Genomic_DNA"/>
</dbReference>
<proteinExistence type="predicted"/>
<feature type="compositionally biased region" description="Polar residues" evidence="1">
    <location>
        <begin position="901"/>
        <end position="910"/>
    </location>
</feature>
<feature type="compositionally biased region" description="Low complexity" evidence="1">
    <location>
        <begin position="341"/>
        <end position="351"/>
    </location>
</feature>
<name>A0A369JS81_HYPMA</name>
<feature type="compositionally biased region" description="Low complexity" evidence="1">
    <location>
        <begin position="939"/>
        <end position="953"/>
    </location>
</feature>
<feature type="compositionally biased region" description="Polar residues" evidence="1">
    <location>
        <begin position="854"/>
        <end position="864"/>
    </location>
</feature>
<feature type="compositionally biased region" description="Pro residues" evidence="1">
    <location>
        <begin position="427"/>
        <end position="437"/>
    </location>
</feature>
<feature type="compositionally biased region" description="Polar residues" evidence="1">
    <location>
        <begin position="373"/>
        <end position="382"/>
    </location>
</feature>
<feature type="compositionally biased region" description="Low complexity" evidence="1">
    <location>
        <begin position="172"/>
        <end position="184"/>
    </location>
</feature>
<feature type="region of interest" description="Disordered" evidence="1">
    <location>
        <begin position="252"/>
        <end position="313"/>
    </location>
</feature>
<feature type="region of interest" description="Disordered" evidence="1">
    <location>
        <begin position="160"/>
        <end position="184"/>
    </location>
</feature>
<accession>A0A369JS81</accession>